<reference evidence="4 5" key="1">
    <citation type="journal article" date="2020" name="Nat. Food">
        <title>A phased Vanilla planifolia genome enables genetic improvement of flavour and production.</title>
        <authorList>
            <person name="Hasing T."/>
            <person name="Tang H."/>
            <person name="Brym M."/>
            <person name="Khazi F."/>
            <person name="Huang T."/>
            <person name="Chambers A.H."/>
        </authorList>
    </citation>
    <scope>NUCLEOTIDE SEQUENCE [LARGE SCALE GENOMIC DNA]</scope>
    <source>
        <tissue evidence="3">Leaf</tissue>
    </source>
</reference>
<protein>
    <submittedName>
        <fullName evidence="3">Uncharacterized protein</fullName>
    </submittedName>
</protein>
<sequence length="119" mass="13190">MPARASQCTDEKDTSSPCQIPGRANRKRDCIVQRRALRRMVVQQTSAHPDKRMKPRKQQSTRGCGGPRRATGLQVHTMCTTNSNHQAPSAPMHTCVKPAHGIRIIQLSTKMPSAVVHDL</sequence>
<evidence type="ECO:0000313" key="3">
    <source>
        <dbReference type="EMBL" id="KAG0490021.1"/>
    </source>
</evidence>
<dbReference type="Proteomes" id="UP000639772">
    <property type="component" value="Chromosome 3"/>
</dbReference>
<evidence type="ECO:0000313" key="4">
    <source>
        <dbReference type="Proteomes" id="UP000636800"/>
    </source>
</evidence>
<feature type="region of interest" description="Disordered" evidence="1">
    <location>
        <begin position="41"/>
        <end position="71"/>
    </location>
</feature>
<evidence type="ECO:0000313" key="5">
    <source>
        <dbReference type="Proteomes" id="UP000639772"/>
    </source>
</evidence>
<accession>A0A835RJB3</accession>
<name>A0A835RJB3_VANPL</name>
<feature type="region of interest" description="Disordered" evidence="1">
    <location>
        <begin position="1"/>
        <end position="26"/>
    </location>
</feature>
<dbReference type="AlphaFoldDB" id="A0A835RJB3"/>
<dbReference type="EMBL" id="JADCNL010000003">
    <property type="protein sequence ID" value="KAG0488307.1"/>
    <property type="molecule type" value="Genomic_DNA"/>
</dbReference>
<comment type="caution">
    <text evidence="3">The sequence shown here is derived from an EMBL/GenBank/DDBJ whole genome shotgun (WGS) entry which is preliminary data.</text>
</comment>
<evidence type="ECO:0000313" key="2">
    <source>
        <dbReference type="EMBL" id="KAG0488307.1"/>
    </source>
</evidence>
<evidence type="ECO:0000256" key="1">
    <source>
        <dbReference type="SAM" id="MobiDB-lite"/>
    </source>
</evidence>
<dbReference type="Proteomes" id="UP000636800">
    <property type="component" value="Chromosome 3"/>
</dbReference>
<organism evidence="3 5">
    <name type="scientific">Vanilla planifolia</name>
    <name type="common">Vanilla</name>
    <dbReference type="NCBI Taxonomy" id="51239"/>
    <lineage>
        <taxon>Eukaryota</taxon>
        <taxon>Viridiplantae</taxon>
        <taxon>Streptophyta</taxon>
        <taxon>Embryophyta</taxon>
        <taxon>Tracheophyta</taxon>
        <taxon>Spermatophyta</taxon>
        <taxon>Magnoliopsida</taxon>
        <taxon>Liliopsida</taxon>
        <taxon>Asparagales</taxon>
        <taxon>Orchidaceae</taxon>
        <taxon>Vanilloideae</taxon>
        <taxon>Vanilleae</taxon>
        <taxon>Vanilla</taxon>
    </lineage>
</organism>
<gene>
    <name evidence="3" type="ORF">HPP92_006884</name>
    <name evidence="2" type="ORF">HPP92_007118</name>
</gene>
<keyword evidence="4" id="KW-1185">Reference proteome</keyword>
<dbReference type="EMBL" id="JADCNM010000003">
    <property type="protein sequence ID" value="KAG0490021.1"/>
    <property type="molecule type" value="Genomic_DNA"/>
</dbReference>
<proteinExistence type="predicted"/>